<feature type="compositionally biased region" description="Polar residues" evidence="1">
    <location>
        <begin position="117"/>
        <end position="134"/>
    </location>
</feature>
<comment type="caution">
    <text evidence="2">The sequence shown here is derived from an EMBL/GenBank/DDBJ whole genome shotgun (WGS) entry which is preliminary data.</text>
</comment>
<evidence type="ECO:0000313" key="3">
    <source>
        <dbReference type="Proteomes" id="UP001367508"/>
    </source>
</evidence>
<sequence length="183" mass="20594">MAMLRFESAPRLNKDGVKILWSLMDDADELIINVLPRRAVRRDDPFLSASRAIGAEAGAHHGLDGERQMRLDSAAWTCRSISSPTLRFRYSISTLKWRRTCRCRLCLDGAVSPPQPTTMGSGEAQTTSHGTPFALTNRQRRCHLEEERCIWRWRTDEGGDGYLGPRVRSAPRASNGHNQENSS</sequence>
<dbReference type="AlphaFoldDB" id="A0AAN9LYZ9"/>
<feature type="region of interest" description="Disordered" evidence="1">
    <location>
        <begin position="158"/>
        <end position="183"/>
    </location>
</feature>
<name>A0AAN9LYZ9_CANGL</name>
<organism evidence="2 3">
    <name type="scientific">Canavalia gladiata</name>
    <name type="common">Sword bean</name>
    <name type="synonym">Dolichos gladiatus</name>
    <dbReference type="NCBI Taxonomy" id="3824"/>
    <lineage>
        <taxon>Eukaryota</taxon>
        <taxon>Viridiplantae</taxon>
        <taxon>Streptophyta</taxon>
        <taxon>Embryophyta</taxon>
        <taxon>Tracheophyta</taxon>
        <taxon>Spermatophyta</taxon>
        <taxon>Magnoliopsida</taxon>
        <taxon>eudicotyledons</taxon>
        <taxon>Gunneridae</taxon>
        <taxon>Pentapetalae</taxon>
        <taxon>rosids</taxon>
        <taxon>fabids</taxon>
        <taxon>Fabales</taxon>
        <taxon>Fabaceae</taxon>
        <taxon>Papilionoideae</taxon>
        <taxon>50 kb inversion clade</taxon>
        <taxon>NPAAA clade</taxon>
        <taxon>indigoferoid/millettioid clade</taxon>
        <taxon>Phaseoleae</taxon>
        <taxon>Canavalia</taxon>
    </lineage>
</organism>
<evidence type="ECO:0000256" key="1">
    <source>
        <dbReference type="SAM" id="MobiDB-lite"/>
    </source>
</evidence>
<accession>A0AAN9LYZ9</accession>
<dbReference type="Proteomes" id="UP001367508">
    <property type="component" value="Unassembled WGS sequence"/>
</dbReference>
<feature type="region of interest" description="Disordered" evidence="1">
    <location>
        <begin position="114"/>
        <end position="134"/>
    </location>
</feature>
<protein>
    <submittedName>
        <fullName evidence="2">Uncharacterized protein</fullName>
    </submittedName>
</protein>
<reference evidence="2 3" key="1">
    <citation type="submission" date="2024-01" db="EMBL/GenBank/DDBJ databases">
        <title>The genomes of 5 underutilized Papilionoideae crops provide insights into root nodulation and disease resistanc.</title>
        <authorList>
            <person name="Jiang F."/>
        </authorList>
    </citation>
    <scope>NUCLEOTIDE SEQUENCE [LARGE SCALE GENOMIC DNA]</scope>
    <source>
        <strain evidence="2">LVBAO_FW01</strain>
        <tissue evidence="2">Leaves</tissue>
    </source>
</reference>
<keyword evidence="3" id="KW-1185">Reference proteome</keyword>
<dbReference type="EMBL" id="JAYMYQ010000003">
    <property type="protein sequence ID" value="KAK7344757.1"/>
    <property type="molecule type" value="Genomic_DNA"/>
</dbReference>
<gene>
    <name evidence="2" type="ORF">VNO77_14778</name>
</gene>
<proteinExistence type="predicted"/>
<evidence type="ECO:0000313" key="2">
    <source>
        <dbReference type="EMBL" id="KAK7344757.1"/>
    </source>
</evidence>